<evidence type="ECO:0000313" key="5">
    <source>
        <dbReference type="Proteomes" id="UP000681720"/>
    </source>
</evidence>
<evidence type="ECO:0000313" key="3">
    <source>
        <dbReference type="EMBL" id="CAF4853875.1"/>
    </source>
</evidence>
<comment type="caution">
    <text evidence="4">The sequence shown here is derived from an EMBL/GenBank/DDBJ whole genome shotgun (WGS) entry which is preliminary data.</text>
</comment>
<dbReference type="Gene3D" id="2.170.260.10">
    <property type="entry name" value="paz domain"/>
    <property type="match status" value="1"/>
</dbReference>
<dbReference type="EMBL" id="CAJOBH010088185">
    <property type="protein sequence ID" value="CAF4551268.1"/>
    <property type="molecule type" value="Genomic_DNA"/>
</dbReference>
<reference evidence="4" key="1">
    <citation type="submission" date="2021-02" db="EMBL/GenBank/DDBJ databases">
        <authorList>
            <person name="Nowell W R."/>
        </authorList>
    </citation>
    <scope>NUCLEOTIDE SEQUENCE</scope>
</reference>
<dbReference type="EMBL" id="CAJOBJ010166857">
    <property type="protein sequence ID" value="CAF4867628.1"/>
    <property type="molecule type" value="Genomic_DNA"/>
</dbReference>
<accession>A0A8S3BWY0</accession>
<proteinExistence type="predicted"/>
<dbReference type="SUPFAM" id="SSF101690">
    <property type="entry name" value="PAZ domain"/>
    <property type="match status" value="1"/>
</dbReference>
<evidence type="ECO:0000313" key="1">
    <source>
        <dbReference type="EMBL" id="CAF4551268.1"/>
    </source>
</evidence>
<dbReference type="EMBL" id="CAJOBI010161762">
    <property type="protein sequence ID" value="CAF4853875.1"/>
    <property type="molecule type" value="Genomic_DNA"/>
</dbReference>
<dbReference type="Proteomes" id="UP000681720">
    <property type="component" value="Unassembled WGS sequence"/>
</dbReference>
<name>A0A8S3BWY0_9BILA</name>
<dbReference type="InterPro" id="IPR036085">
    <property type="entry name" value="PAZ_dom_sf"/>
</dbReference>
<sequence>MAKRGPKKDDPGMIFLIPELCCITGISDSMRQDFSLMKEMSTYTHVGPNERFE</sequence>
<organism evidence="4 5">
    <name type="scientific">Rotaria magnacalcarata</name>
    <dbReference type="NCBI Taxonomy" id="392030"/>
    <lineage>
        <taxon>Eukaryota</taxon>
        <taxon>Metazoa</taxon>
        <taxon>Spiralia</taxon>
        <taxon>Gnathifera</taxon>
        <taxon>Rotifera</taxon>
        <taxon>Eurotatoria</taxon>
        <taxon>Bdelloidea</taxon>
        <taxon>Philodinida</taxon>
        <taxon>Philodinidae</taxon>
        <taxon>Rotaria</taxon>
    </lineage>
</organism>
<dbReference type="Proteomes" id="UP000681967">
    <property type="component" value="Unassembled WGS sequence"/>
</dbReference>
<dbReference type="EMBL" id="CAJOBI010096877">
    <property type="protein sequence ID" value="CAF4569430.1"/>
    <property type="molecule type" value="Genomic_DNA"/>
</dbReference>
<dbReference type="AlphaFoldDB" id="A0A8S3BWY0"/>
<evidence type="ECO:0000313" key="4">
    <source>
        <dbReference type="EMBL" id="CAF4867628.1"/>
    </source>
</evidence>
<feature type="non-terminal residue" evidence="4">
    <location>
        <position position="1"/>
    </location>
</feature>
<dbReference type="Proteomes" id="UP000676336">
    <property type="component" value="Unassembled WGS sequence"/>
</dbReference>
<evidence type="ECO:0000313" key="2">
    <source>
        <dbReference type="EMBL" id="CAF4569430.1"/>
    </source>
</evidence>
<gene>
    <name evidence="1" type="ORF">BYL167_LOCUS38121</name>
    <name evidence="4" type="ORF">GIL414_LOCUS50213</name>
    <name evidence="2" type="ORF">SMN809_LOCUS37791</name>
    <name evidence="3" type="ORF">SMN809_LOCUS49529</name>
</gene>
<protein>
    <submittedName>
        <fullName evidence="4">Uncharacterized protein</fullName>
    </submittedName>
</protein>